<evidence type="ECO:0000256" key="8">
    <source>
        <dbReference type="SAM" id="Phobius"/>
    </source>
</evidence>
<dbReference type="SUPFAM" id="SSF81345">
    <property type="entry name" value="ABC transporter involved in vitamin B12 uptake, BtuC"/>
    <property type="match status" value="1"/>
</dbReference>
<dbReference type="CDD" id="cd06550">
    <property type="entry name" value="TM_ABC_iron-siderophores_like"/>
    <property type="match status" value="1"/>
</dbReference>
<evidence type="ECO:0000256" key="7">
    <source>
        <dbReference type="ARBA" id="ARBA00023136"/>
    </source>
</evidence>
<dbReference type="AlphaFoldDB" id="A0A7Y2LXQ7"/>
<keyword evidence="7 8" id="KW-0472">Membrane</keyword>
<protein>
    <submittedName>
        <fullName evidence="9">Iron chelate uptake ABC transporter family permease subunit</fullName>
    </submittedName>
</protein>
<evidence type="ECO:0000313" key="10">
    <source>
        <dbReference type="Proteomes" id="UP000543598"/>
    </source>
</evidence>
<feature type="transmembrane region" description="Helical" evidence="8">
    <location>
        <begin position="121"/>
        <end position="140"/>
    </location>
</feature>
<comment type="subcellular location">
    <subcellularLocation>
        <location evidence="1">Cell membrane</location>
        <topology evidence="1">Multi-pass membrane protein</topology>
    </subcellularLocation>
</comment>
<keyword evidence="10" id="KW-1185">Reference proteome</keyword>
<dbReference type="GO" id="GO:0033214">
    <property type="term" value="P:siderophore-iron import into cell"/>
    <property type="evidence" value="ECO:0007669"/>
    <property type="project" value="TreeGrafter"/>
</dbReference>
<keyword evidence="3" id="KW-0813">Transport</keyword>
<dbReference type="PANTHER" id="PTHR30472">
    <property type="entry name" value="FERRIC ENTEROBACTIN TRANSPORT SYSTEM PERMEASE PROTEIN"/>
    <property type="match status" value="1"/>
</dbReference>
<proteinExistence type="inferred from homology"/>
<keyword evidence="6 8" id="KW-1133">Transmembrane helix</keyword>
<feature type="transmembrane region" description="Helical" evidence="8">
    <location>
        <begin position="277"/>
        <end position="297"/>
    </location>
</feature>
<dbReference type="InterPro" id="IPR000522">
    <property type="entry name" value="ABC_transptr_permease_BtuC"/>
</dbReference>
<dbReference type="PANTHER" id="PTHR30472:SF24">
    <property type="entry name" value="FERRIC ENTEROBACTIN TRANSPORT SYSTEM PERMEASE PROTEIN FEPG"/>
    <property type="match status" value="1"/>
</dbReference>
<evidence type="ECO:0000256" key="3">
    <source>
        <dbReference type="ARBA" id="ARBA00022448"/>
    </source>
</evidence>
<gene>
    <name evidence="9" type="ORF">HLA99_01470</name>
</gene>
<keyword evidence="5 8" id="KW-0812">Transmembrane</keyword>
<evidence type="ECO:0000313" key="9">
    <source>
        <dbReference type="EMBL" id="NNH02537.1"/>
    </source>
</evidence>
<dbReference type="EMBL" id="JABEMB010000001">
    <property type="protein sequence ID" value="NNH02537.1"/>
    <property type="molecule type" value="Genomic_DNA"/>
</dbReference>
<sequence length="303" mass="30306">MTGSTPLGIGDLLDVVTGDAEPRVASIVGRIRMPRYVAGVFVGAALAVSGAVFQSISRNALGSPDIIGFVTGSATGAVVAITVFEAPPPLVALAAVVAGLLTAIVVLVLARGARGSAGYRLILVGVGVGAFLAAVNTTLLTRTEASVAMGAQVWLTGTLNARSWDQALWAVGAVVVFVPVIVGLSRALEVTESGDELAIGVGVRVQAARRVALVCAVVLAAVATAVCGPIGFVALAAPHLARALAGGAAVPILTSAVTGSALLVGADIAAQNLPLGLRVPVALMTGVLGGFYLIWLLSRNRRL</sequence>
<feature type="transmembrane region" description="Helical" evidence="8">
    <location>
        <begin position="36"/>
        <end position="54"/>
    </location>
</feature>
<keyword evidence="4" id="KW-1003">Cell membrane</keyword>
<evidence type="ECO:0000256" key="5">
    <source>
        <dbReference type="ARBA" id="ARBA00022692"/>
    </source>
</evidence>
<evidence type="ECO:0000256" key="2">
    <source>
        <dbReference type="ARBA" id="ARBA00007935"/>
    </source>
</evidence>
<accession>A0A7Y2LXQ7</accession>
<evidence type="ECO:0000256" key="6">
    <source>
        <dbReference type="ARBA" id="ARBA00022989"/>
    </source>
</evidence>
<dbReference type="Pfam" id="PF01032">
    <property type="entry name" value="FecCD"/>
    <property type="match status" value="1"/>
</dbReference>
<name>A0A7Y2LXQ7_9MICO</name>
<evidence type="ECO:0000256" key="1">
    <source>
        <dbReference type="ARBA" id="ARBA00004651"/>
    </source>
</evidence>
<evidence type="ECO:0000256" key="4">
    <source>
        <dbReference type="ARBA" id="ARBA00022475"/>
    </source>
</evidence>
<dbReference type="GO" id="GO:0022857">
    <property type="term" value="F:transmembrane transporter activity"/>
    <property type="evidence" value="ECO:0007669"/>
    <property type="project" value="InterPro"/>
</dbReference>
<comment type="caution">
    <text evidence="9">The sequence shown here is derived from an EMBL/GenBank/DDBJ whole genome shotgun (WGS) entry which is preliminary data.</text>
</comment>
<feature type="transmembrane region" description="Helical" evidence="8">
    <location>
        <begin position="167"/>
        <end position="184"/>
    </location>
</feature>
<dbReference type="Gene3D" id="1.10.3470.10">
    <property type="entry name" value="ABC transporter involved in vitamin B12 uptake, BtuC"/>
    <property type="match status" value="1"/>
</dbReference>
<feature type="transmembrane region" description="Helical" evidence="8">
    <location>
        <begin position="90"/>
        <end position="109"/>
    </location>
</feature>
<organism evidence="9 10">
    <name type="scientific">Microbacterium ulmi</name>
    <dbReference type="NCBI Taxonomy" id="179095"/>
    <lineage>
        <taxon>Bacteria</taxon>
        <taxon>Bacillati</taxon>
        <taxon>Actinomycetota</taxon>
        <taxon>Actinomycetes</taxon>
        <taxon>Micrococcales</taxon>
        <taxon>Microbacteriaceae</taxon>
        <taxon>Microbacterium</taxon>
    </lineage>
</organism>
<feature type="transmembrane region" description="Helical" evidence="8">
    <location>
        <begin position="66"/>
        <end position="84"/>
    </location>
</feature>
<comment type="similarity">
    <text evidence="2">Belongs to the binding-protein-dependent transport system permease family. FecCD subfamily.</text>
</comment>
<dbReference type="Proteomes" id="UP000543598">
    <property type="component" value="Unassembled WGS sequence"/>
</dbReference>
<feature type="transmembrane region" description="Helical" evidence="8">
    <location>
        <begin position="211"/>
        <end position="237"/>
    </location>
</feature>
<feature type="transmembrane region" description="Helical" evidence="8">
    <location>
        <begin position="243"/>
        <end position="265"/>
    </location>
</feature>
<reference evidence="9 10" key="1">
    <citation type="submission" date="2020-05" db="EMBL/GenBank/DDBJ databases">
        <title>MicrobeNet Type strains.</title>
        <authorList>
            <person name="Nicholson A.C."/>
        </authorList>
    </citation>
    <scope>NUCLEOTIDE SEQUENCE [LARGE SCALE GENOMIC DNA]</scope>
    <source>
        <strain evidence="9 10">JCM 14282</strain>
    </source>
</reference>
<dbReference type="InterPro" id="IPR037294">
    <property type="entry name" value="ABC_BtuC-like"/>
</dbReference>
<dbReference type="GO" id="GO:0005886">
    <property type="term" value="C:plasma membrane"/>
    <property type="evidence" value="ECO:0007669"/>
    <property type="project" value="UniProtKB-SubCell"/>
</dbReference>